<dbReference type="InterPro" id="IPR006121">
    <property type="entry name" value="HMA_dom"/>
</dbReference>
<reference evidence="3 4" key="1">
    <citation type="journal article" date="2015" name="Microbes Environ.">
        <title>Distribution and evolution of nitrogen fixation genes in the phylum bacteroidetes.</title>
        <authorList>
            <person name="Inoue J."/>
            <person name="Oshima K."/>
            <person name="Suda W."/>
            <person name="Sakamoto M."/>
            <person name="Iino T."/>
            <person name="Noda S."/>
            <person name="Hongoh Y."/>
            <person name="Hattori M."/>
            <person name="Ohkuma M."/>
        </authorList>
    </citation>
    <scope>NUCLEOTIDE SEQUENCE [LARGE SCALE GENOMIC DNA]</scope>
    <source>
        <strain evidence="3">JCM 15548</strain>
    </source>
</reference>
<keyword evidence="4" id="KW-1185">Reference proteome</keyword>
<dbReference type="PROSITE" id="PS01047">
    <property type="entry name" value="HMA_1"/>
    <property type="match status" value="1"/>
</dbReference>
<dbReference type="InterPro" id="IPR036163">
    <property type="entry name" value="HMA_dom_sf"/>
</dbReference>
<evidence type="ECO:0000256" key="1">
    <source>
        <dbReference type="ARBA" id="ARBA00022723"/>
    </source>
</evidence>
<dbReference type="InterPro" id="IPR017969">
    <property type="entry name" value="Heavy-metal-associated_CS"/>
</dbReference>
<dbReference type="EMBL" id="BAZW01000029">
    <property type="protein sequence ID" value="GAO30747.1"/>
    <property type="molecule type" value="Genomic_DNA"/>
</dbReference>
<keyword evidence="1" id="KW-0479">Metal-binding</keyword>
<dbReference type="InterPro" id="IPR001802">
    <property type="entry name" value="MerP/CopZ"/>
</dbReference>
<comment type="caution">
    <text evidence="3">The sequence shown here is derived from an EMBL/GenBank/DDBJ whole genome shotgun (WGS) entry which is preliminary data.</text>
</comment>
<organism evidence="3 4">
    <name type="scientific">Geofilum rubicundum JCM 15548</name>
    <dbReference type="NCBI Taxonomy" id="1236989"/>
    <lineage>
        <taxon>Bacteria</taxon>
        <taxon>Pseudomonadati</taxon>
        <taxon>Bacteroidota</taxon>
        <taxon>Bacteroidia</taxon>
        <taxon>Marinilabiliales</taxon>
        <taxon>Marinilabiliaceae</taxon>
        <taxon>Geofilum</taxon>
    </lineage>
</organism>
<dbReference type="Pfam" id="PF00403">
    <property type="entry name" value="HMA"/>
    <property type="match status" value="1"/>
</dbReference>
<sequence>MRVLLLIIPFFWACQGPKTSASQERTAPEPSGTISYTLSVEGMTCTGCENTVKNAVQSVDGVTAVAASFEDELVSVSVTETADTAAIRQQIISSGYTPTGGFSLKDN</sequence>
<dbReference type="RefSeq" id="WP_062126037.1">
    <property type="nucleotide sequence ID" value="NZ_BAZW01000029.1"/>
</dbReference>
<dbReference type="PRINTS" id="PR00946">
    <property type="entry name" value="HGSCAVENGER"/>
</dbReference>
<name>A0A0E9LYT0_9BACT</name>
<dbReference type="PROSITE" id="PS50846">
    <property type="entry name" value="HMA_2"/>
    <property type="match status" value="1"/>
</dbReference>
<dbReference type="CDD" id="cd00371">
    <property type="entry name" value="HMA"/>
    <property type="match status" value="1"/>
</dbReference>
<evidence type="ECO:0000259" key="2">
    <source>
        <dbReference type="PROSITE" id="PS50846"/>
    </source>
</evidence>
<dbReference type="Gene3D" id="3.30.70.100">
    <property type="match status" value="1"/>
</dbReference>
<dbReference type="Proteomes" id="UP000032900">
    <property type="component" value="Unassembled WGS sequence"/>
</dbReference>
<protein>
    <recommendedName>
        <fullName evidence="2">HMA domain-containing protein</fullName>
    </recommendedName>
</protein>
<feature type="domain" description="HMA" evidence="2">
    <location>
        <begin position="34"/>
        <end position="99"/>
    </location>
</feature>
<dbReference type="GO" id="GO:0046872">
    <property type="term" value="F:metal ion binding"/>
    <property type="evidence" value="ECO:0007669"/>
    <property type="project" value="UniProtKB-KW"/>
</dbReference>
<gene>
    <name evidence="3" type="ORF">JCM15548_13053</name>
</gene>
<dbReference type="STRING" id="1236989.JCM15548_13053"/>
<accession>A0A0E9LYT0</accession>
<evidence type="ECO:0000313" key="3">
    <source>
        <dbReference type="EMBL" id="GAO30747.1"/>
    </source>
</evidence>
<evidence type="ECO:0000313" key="4">
    <source>
        <dbReference type="Proteomes" id="UP000032900"/>
    </source>
</evidence>
<proteinExistence type="predicted"/>
<dbReference type="AlphaFoldDB" id="A0A0E9LYT0"/>
<dbReference type="SUPFAM" id="SSF55008">
    <property type="entry name" value="HMA, heavy metal-associated domain"/>
    <property type="match status" value="1"/>
</dbReference>
<dbReference type="OrthoDB" id="9813965at2"/>